<dbReference type="EMBL" id="JAWDJX010000050">
    <property type="protein sequence ID" value="KAK3048334.1"/>
    <property type="molecule type" value="Genomic_DNA"/>
</dbReference>
<proteinExistence type="predicted"/>
<gene>
    <name evidence="1" type="ORF">LTR09_010327</name>
</gene>
<keyword evidence="2" id="KW-1185">Reference proteome</keyword>
<reference evidence="1" key="1">
    <citation type="submission" date="2023-04" db="EMBL/GenBank/DDBJ databases">
        <title>Black Yeasts Isolated from many extreme environments.</title>
        <authorList>
            <person name="Coleine C."/>
            <person name="Stajich J.E."/>
            <person name="Selbmann L."/>
        </authorList>
    </citation>
    <scope>NUCLEOTIDE SEQUENCE</scope>
    <source>
        <strain evidence="1">CCFEE 5312</strain>
    </source>
</reference>
<dbReference type="Proteomes" id="UP001271007">
    <property type="component" value="Unassembled WGS sequence"/>
</dbReference>
<comment type="caution">
    <text evidence="1">The sequence shown here is derived from an EMBL/GenBank/DDBJ whole genome shotgun (WGS) entry which is preliminary data.</text>
</comment>
<sequence length="187" mass="20658">MDVIPILLLADYGVGMYSDLTIISSSTRSVAARSFAVRSIVIDTFCPALKQHARYDAAERRIVMAEDGEVISKFLEWVYGIPGPSCSGLEPGTEVDVMVRLADLSDALFSETLPEGRWSLKTSARRRIDAIIEPLESMDEIVECMVKMSETSPRGVIVAMIARRMKELYNAKGTDEEESDGESEEGQ</sequence>
<dbReference type="AlphaFoldDB" id="A0AAJ0D7L2"/>
<accession>A0AAJ0D7L2</accession>
<evidence type="ECO:0000313" key="1">
    <source>
        <dbReference type="EMBL" id="KAK3048334.1"/>
    </source>
</evidence>
<evidence type="ECO:0000313" key="2">
    <source>
        <dbReference type="Proteomes" id="UP001271007"/>
    </source>
</evidence>
<name>A0AAJ0D7L2_9PEZI</name>
<organism evidence="1 2">
    <name type="scientific">Extremus antarcticus</name>
    <dbReference type="NCBI Taxonomy" id="702011"/>
    <lineage>
        <taxon>Eukaryota</taxon>
        <taxon>Fungi</taxon>
        <taxon>Dikarya</taxon>
        <taxon>Ascomycota</taxon>
        <taxon>Pezizomycotina</taxon>
        <taxon>Dothideomycetes</taxon>
        <taxon>Dothideomycetidae</taxon>
        <taxon>Mycosphaerellales</taxon>
        <taxon>Extremaceae</taxon>
        <taxon>Extremus</taxon>
    </lineage>
</organism>
<protein>
    <submittedName>
        <fullName evidence="1">Uncharacterized protein</fullName>
    </submittedName>
</protein>